<gene>
    <name evidence="1" type="ORF">AVEN_29134_1</name>
</gene>
<dbReference type="OrthoDB" id="6437361at2759"/>
<evidence type="ECO:0000313" key="2">
    <source>
        <dbReference type="Proteomes" id="UP000499080"/>
    </source>
</evidence>
<reference evidence="1 2" key="1">
    <citation type="journal article" date="2019" name="Sci. Rep.">
        <title>Orb-weaving spider Araneus ventricosus genome elucidates the spidroin gene catalogue.</title>
        <authorList>
            <person name="Kono N."/>
            <person name="Nakamura H."/>
            <person name="Ohtoshi R."/>
            <person name="Moran D.A.P."/>
            <person name="Shinohara A."/>
            <person name="Yoshida Y."/>
            <person name="Fujiwara M."/>
            <person name="Mori M."/>
            <person name="Tomita M."/>
            <person name="Arakawa K."/>
        </authorList>
    </citation>
    <scope>NUCLEOTIDE SEQUENCE [LARGE SCALE GENOMIC DNA]</scope>
</reference>
<name>A0A4Y2AK61_ARAVE</name>
<dbReference type="EMBL" id="BGPR01000020">
    <property type="protein sequence ID" value="GBL80148.1"/>
    <property type="molecule type" value="Genomic_DNA"/>
</dbReference>
<protein>
    <submittedName>
        <fullName evidence="1">Uncharacterized protein</fullName>
    </submittedName>
</protein>
<dbReference type="AlphaFoldDB" id="A0A4Y2AK61"/>
<proteinExistence type="predicted"/>
<evidence type="ECO:0000313" key="1">
    <source>
        <dbReference type="EMBL" id="GBL80148.1"/>
    </source>
</evidence>
<organism evidence="1 2">
    <name type="scientific">Araneus ventricosus</name>
    <name type="common">Orbweaver spider</name>
    <name type="synonym">Epeira ventricosa</name>
    <dbReference type="NCBI Taxonomy" id="182803"/>
    <lineage>
        <taxon>Eukaryota</taxon>
        <taxon>Metazoa</taxon>
        <taxon>Ecdysozoa</taxon>
        <taxon>Arthropoda</taxon>
        <taxon>Chelicerata</taxon>
        <taxon>Arachnida</taxon>
        <taxon>Araneae</taxon>
        <taxon>Araneomorphae</taxon>
        <taxon>Entelegynae</taxon>
        <taxon>Araneoidea</taxon>
        <taxon>Araneidae</taxon>
        <taxon>Araneus</taxon>
    </lineage>
</organism>
<keyword evidence="2" id="KW-1185">Reference proteome</keyword>
<sequence>MSKNEDNILDMTDCNTNKTLAEELREAESVEKESEDFLKRAIEIQNRALQFVEAIPNKNVKQDYKNTMKDNIVELLKVVAKQHALLTMVMGKYQIQTELVDIKLQKILEKRVTPELSYAAMVSQNRRRSRNRKRDEGPIAIIYPKQEGEKFNVKQKVQSGINPAKLQIVIKNVKNISKGELLIECGNEGDLNKIK</sequence>
<accession>A0A4Y2AK61</accession>
<comment type="caution">
    <text evidence="1">The sequence shown here is derived from an EMBL/GenBank/DDBJ whole genome shotgun (WGS) entry which is preliminary data.</text>
</comment>
<dbReference type="Proteomes" id="UP000499080">
    <property type="component" value="Unassembled WGS sequence"/>
</dbReference>